<dbReference type="GO" id="GO:0043812">
    <property type="term" value="F:phosphatidylinositol-4-phosphate phosphatase activity"/>
    <property type="evidence" value="ECO:0007669"/>
    <property type="project" value="TreeGrafter"/>
</dbReference>
<dbReference type="GO" id="GO:0046856">
    <property type="term" value="P:phosphatidylinositol dephosphorylation"/>
    <property type="evidence" value="ECO:0007669"/>
    <property type="project" value="TreeGrafter"/>
</dbReference>
<comment type="caution">
    <text evidence="3">The sequence shown here is derived from an EMBL/GenBank/DDBJ whole genome shotgun (WGS) entry which is preliminary data.</text>
</comment>
<evidence type="ECO:0000259" key="2">
    <source>
        <dbReference type="PROSITE" id="PS50275"/>
    </source>
</evidence>
<dbReference type="AlphaFoldDB" id="A0A8T0NYZ7"/>
<keyword evidence="1" id="KW-0472">Membrane</keyword>
<accession>A0A8T0NYZ7</accession>
<sequence>MDGTNDGSPPSKLHTRLRLWEFPDCYIFEPIDGLADLLLSVSRSNGTMNLVEALPLRESSTPKVQIVYGVIGVLKLAVGSYFLVITDRDCVGSYLGHAIFKVTGLKVLPCNNALNTTSAEQKKMESEFSELLDAAERTIGLHFSYDINLTLSAQRLHELGDEYKSLPLWRQAEPRFLWNSYLLEPLIENKLNQYLLPVIQGFQNINAEVGSEKVNVTLIARRCTRRIGTRMWRRGADAEGYAANFVETEQIMQSKGFTASYVQVRGSMPFLWEQIVDLTYKPSFDIVRQEEAPRVLERHFHDLQKKYGAVLAVDLVNTGGGEGRLRERYAKSIEPILSEDVRYVHFDFHRVCGHIHFERLSQLYEQIKDYLKKHRYFLINDKGEKIEEQTGTVRTNCIDCLDRTNVTQSMIGRKILESQLQRIEVLGVNDTISNHPAFDTNYKVLWANHGDAISIQYSGTPALKGDFVRYGKRTTQGIVNDLRNALARYYLNNFVDGTKQDAMDLLQGHYLTSVSRDMAVPRKGGLLESYASFRLAFALVMGALMFMMMSLRHARTDVHHLLLSLLWAGLCIGITHFVRANGRTFTNRPRFHQSRH</sequence>
<keyword evidence="4" id="KW-1185">Reference proteome</keyword>
<dbReference type="Pfam" id="PF02383">
    <property type="entry name" value="Syja_N"/>
    <property type="match status" value="1"/>
</dbReference>
<dbReference type="InterPro" id="IPR002013">
    <property type="entry name" value="SAC_dom"/>
</dbReference>
<dbReference type="Proteomes" id="UP000823388">
    <property type="component" value="Chromosome 9K"/>
</dbReference>
<reference evidence="3" key="1">
    <citation type="submission" date="2020-05" db="EMBL/GenBank/DDBJ databases">
        <title>WGS assembly of Panicum virgatum.</title>
        <authorList>
            <person name="Lovell J.T."/>
            <person name="Jenkins J."/>
            <person name="Shu S."/>
            <person name="Juenger T.E."/>
            <person name="Schmutz J."/>
        </authorList>
    </citation>
    <scope>NUCLEOTIDE SEQUENCE</scope>
    <source>
        <strain evidence="3">AP13</strain>
    </source>
</reference>
<organism evidence="3 4">
    <name type="scientific">Panicum virgatum</name>
    <name type="common">Blackwell switchgrass</name>
    <dbReference type="NCBI Taxonomy" id="38727"/>
    <lineage>
        <taxon>Eukaryota</taxon>
        <taxon>Viridiplantae</taxon>
        <taxon>Streptophyta</taxon>
        <taxon>Embryophyta</taxon>
        <taxon>Tracheophyta</taxon>
        <taxon>Spermatophyta</taxon>
        <taxon>Magnoliopsida</taxon>
        <taxon>Liliopsida</taxon>
        <taxon>Poales</taxon>
        <taxon>Poaceae</taxon>
        <taxon>PACMAD clade</taxon>
        <taxon>Panicoideae</taxon>
        <taxon>Panicodae</taxon>
        <taxon>Paniceae</taxon>
        <taxon>Panicinae</taxon>
        <taxon>Panicum</taxon>
        <taxon>Panicum sect. Hiantes</taxon>
    </lineage>
</organism>
<dbReference type="GO" id="GO:0005783">
    <property type="term" value="C:endoplasmic reticulum"/>
    <property type="evidence" value="ECO:0007669"/>
    <property type="project" value="TreeGrafter"/>
</dbReference>
<dbReference type="EMBL" id="CM029053">
    <property type="protein sequence ID" value="KAG2553700.1"/>
    <property type="molecule type" value="Genomic_DNA"/>
</dbReference>
<protein>
    <recommendedName>
        <fullName evidence="2">SAC domain-containing protein</fullName>
    </recommendedName>
</protein>
<keyword evidence="1" id="KW-0812">Transmembrane</keyword>
<dbReference type="PROSITE" id="PS50275">
    <property type="entry name" value="SAC"/>
    <property type="match status" value="1"/>
</dbReference>
<dbReference type="EMBL" id="CM029053">
    <property type="protein sequence ID" value="KAG2553695.1"/>
    <property type="molecule type" value="Genomic_DNA"/>
</dbReference>
<keyword evidence="1" id="KW-1133">Transmembrane helix</keyword>
<dbReference type="PANTHER" id="PTHR45662:SF2">
    <property type="entry name" value="PHOSPHATIDYLINOSITOL-3-PHOSPHATASE SAC1"/>
    <property type="match status" value="1"/>
</dbReference>
<feature type="transmembrane region" description="Helical" evidence="1">
    <location>
        <begin position="66"/>
        <end position="85"/>
    </location>
</feature>
<evidence type="ECO:0000256" key="1">
    <source>
        <dbReference type="SAM" id="Phobius"/>
    </source>
</evidence>
<dbReference type="PANTHER" id="PTHR45662">
    <property type="entry name" value="PHOSPHATIDYLINOSITIDE PHOSPHATASE SAC1"/>
    <property type="match status" value="1"/>
</dbReference>
<feature type="transmembrane region" description="Helical" evidence="1">
    <location>
        <begin position="531"/>
        <end position="549"/>
    </location>
</feature>
<name>A0A8T0NYZ7_PANVG</name>
<feature type="domain" description="SAC" evidence="2">
    <location>
        <begin position="132"/>
        <end position="459"/>
    </location>
</feature>
<evidence type="ECO:0000313" key="4">
    <source>
        <dbReference type="Proteomes" id="UP000823388"/>
    </source>
</evidence>
<evidence type="ECO:0000313" key="3">
    <source>
        <dbReference type="EMBL" id="KAG2553695.1"/>
    </source>
</evidence>
<proteinExistence type="predicted"/>
<gene>
    <name evidence="3" type="ORF">PVAP13_9KG541700</name>
</gene>
<feature type="transmembrane region" description="Helical" evidence="1">
    <location>
        <begin position="561"/>
        <end position="580"/>
    </location>
</feature>